<dbReference type="AlphaFoldDB" id="A0A1B9I521"/>
<feature type="domain" description="CHRD" evidence="2">
    <location>
        <begin position="212"/>
        <end position="381"/>
    </location>
</feature>
<evidence type="ECO:0000256" key="1">
    <source>
        <dbReference type="SAM" id="SignalP"/>
    </source>
</evidence>
<reference evidence="3" key="3">
    <citation type="submission" date="2016-07" db="EMBL/GenBank/DDBJ databases">
        <title>Evolution of pathogenesis and genome organization in the Tremellales.</title>
        <authorList>
            <person name="Cuomo C."/>
            <person name="Litvintseva A."/>
            <person name="Heitman J."/>
            <person name="Chen Y."/>
            <person name="Sun S."/>
            <person name="Springer D."/>
            <person name="Dromer F."/>
            <person name="Young S."/>
            <person name="Zeng Q."/>
            <person name="Chapman S."/>
            <person name="Gujja S."/>
            <person name="Saif S."/>
            <person name="Birren B."/>
        </authorList>
    </citation>
    <scope>NUCLEOTIDE SEQUENCE</scope>
    <source>
        <strain evidence="3">CBS 10737</strain>
    </source>
</reference>
<reference evidence="4" key="4">
    <citation type="submission" date="2024-02" db="EMBL/GenBank/DDBJ databases">
        <title>Comparative genomics of Cryptococcus and Kwoniella reveals pathogenesis evolution and contrasting modes of karyotype evolution via chromosome fusion or intercentromeric recombination.</title>
        <authorList>
            <person name="Coelho M.A."/>
            <person name="David-Palma M."/>
            <person name="Shea T."/>
            <person name="Bowers K."/>
            <person name="McGinley-Smith S."/>
            <person name="Mohammad A.W."/>
            <person name="Gnirke A."/>
            <person name="Yurkov A.M."/>
            <person name="Nowrousian M."/>
            <person name="Sun S."/>
            <person name="Cuomo C.A."/>
            <person name="Heitman J."/>
        </authorList>
    </citation>
    <scope>NUCLEOTIDE SEQUENCE</scope>
    <source>
        <strain evidence="4">CBS 10737</strain>
    </source>
</reference>
<reference evidence="3" key="1">
    <citation type="submission" date="2013-07" db="EMBL/GenBank/DDBJ databases">
        <title>The Genome Sequence of Cryptococcus pinus CBS10737.</title>
        <authorList>
            <consortium name="The Broad Institute Genome Sequencing Platform"/>
            <person name="Cuomo C."/>
            <person name="Litvintseva A."/>
            <person name="Chen Y."/>
            <person name="Heitman J."/>
            <person name="Sun S."/>
            <person name="Springer D."/>
            <person name="Dromer F."/>
            <person name="Young S.K."/>
            <person name="Zeng Q."/>
            <person name="Gargeya S."/>
            <person name="Fitzgerald M."/>
            <person name="Abouelleil A."/>
            <person name="Alvarado L."/>
            <person name="Berlin A.M."/>
            <person name="Chapman S.B."/>
            <person name="Dewar J."/>
            <person name="Goldberg J."/>
            <person name="Griggs A."/>
            <person name="Gujja S."/>
            <person name="Hansen M."/>
            <person name="Howarth C."/>
            <person name="Imamovic A."/>
            <person name="Larimer J."/>
            <person name="McCowan C."/>
            <person name="Murphy C."/>
            <person name="Pearson M."/>
            <person name="Priest M."/>
            <person name="Roberts A."/>
            <person name="Saif S."/>
            <person name="Shea T."/>
            <person name="Sykes S."/>
            <person name="Wortman J."/>
            <person name="Nusbaum C."/>
            <person name="Birren B."/>
        </authorList>
    </citation>
    <scope>NUCLEOTIDE SEQUENCE [LARGE SCALE GENOMIC DNA]</scope>
    <source>
        <strain evidence="3">CBS 10737</strain>
    </source>
</reference>
<evidence type="ECO:0000313" key="5">
    <source>
        <dbReference type="Proteomes" id="UP000094020"/>
    </source>
</evidence>
<evidence type="ECO:0000259" key="2">
    <source>
        <dbReference type="SMART" id="SM00754"/>
    </source>
</evidence>
<keyword evidence="1" id="KW-0732">Signal</keyword>
<protein>
    <recommendedName>
        <fullName evidence="2">CHRD domain-containing protein</fullName>
    </recommendedName>
</protein>
<accession>A0A1B9I521</accession>
<evidence type="ECO:0000313" key="4">
    <source>
        <dbReference type="EMBL" id="WWC71190.1"/>
    </source>
</evidence>
<gene>
    <name evidence="3" type="ORF">I206_03947</name>
    <name evidence="4" type="ORF">I206_105143</name>
</gene>
<feature type="domain" description="CHRD" evidence="2">
    <location>
        <begin position="46"/>
        <end position="199"/>
    </location>
</feature>
<dbReference type="GeneID" id="30172316"/>
<feature type="signal peptide" evidence="1">
    <location>
        <begin position="1"/>
        <end position="17"/>
    </location>
</feature>
<dbReference type="RefSeq" id="XP_019011841.1">
    <property type="nucleotide sequence ID" value="XM_019155687.1"/>
</dbReference>
<evidence type="ECO:0000313" key="3">
    <source>
        <dbReference type="EMBL" id="OCF50622.1"/>
    </source>
</evidence>
<name>A0A1B9I521_9TREE</name>
<dbReference type="Proteomes" id="UP000094020">
    <property type="component" value="Chromosome 7"/>
</dbReference>
<dbReference type="KEGG" id="kpin:30172316"/>
<dbReference type="EMBL" id="CP144525">
    <property type="protein sequence ID" value="WWC71190.1"/>
    <property type="molecule type" value="Genomic_DNA"/>
</dbReference>
<reference evidence="4" key="2">
    <citation type="submission" date="2013-07" db="EMBL/GenBank/DDBJ databases">
        <authorList>
            <consortium name="The Broad Institute Genome Sequencing Platform"/>
            <person name="Cuomo C."/>
            <person name="Litvintseva A."/>
            <person name="Chen Y."/>
            <person name="Heitman J."/>
            <person name="Sun S."/>
            <person name="Springer D."/>
            <person name="Dromer F."/>
            <person name="Young S.K."/>
            <person name="Zeng Q."/>
            <person name="Gargeya S."/>
            <person name="Fitzgerald M."/>
            <person name="Abouelleil A."/>
            <person name="Alvarado L."/>
            <person name="Berlin A.M."/>
            <person name="Chapman S.B."/>
            <person name="Dewar J."/>
            <person name="Goldberg J."/>
            <person name="Griggs A."/>
            <person name="Gujja S."/>
            <person name="Hansen M."/>
            <person name="Howarth C."/>
            <person name="Imamovic A."/>
            <person name="Larimer J."/>
            <person name="McCowan C."/>
            <person name="Murphy C."/>
            <person name="Pearson M."/>
            <person name="Priest M."/>
            <person name="Roberts A."/>
            <person name="Saif S."/>
            <person name="Shea T."/>
            <person name="Sykes S."/>
            <person name="Wortman J."/>
            <person name="Nusbaum C."/>
            <person name="Birren B."/>
        </authorList>
    </citation>
    <scope>NUCLEOTIDE SEQUENCE</scope>
    <source>
        <strain evidence="4">CBS 10737</strain>
    </source>
</reference>
<dbReference type="Pfam" id="PF07452">
    <property type="entry name" value="CHRD"/>
    <property type="match status" value="2"/>
</dbReference>
<dbReference type="EMBL" id="KI894010">
    <property type="protein sequence ID" value="OCF50622.1"/>
    <property type="molecule type" value="Genomic_DNA"/>
</dbReference>
<dbReference type="SMART" id="SM00754">
    <property type="entry name" value="CHRD"/>
    <property type="match status" value="2"/>
</dbReference>
<dbReference type="OrthoDB" id="3554264at2759"/>
<organism evidence="3">
    <name type="scientific">Kwoniella pini CBS 10737</name>
    <dbReference type="NCBI Taxonomy" id="1296096"/>
    <lineage>
        <taxon>Eukaryota</taxon>
        <taxon>Fungi</taxon>
        <taxon>Dikarya</taxon>
        <taxon>Basidiomycota</taxon>
        <taxon>Agaricomycotina</taxon>
        <taxon>Tremellomycetes</taxon>
        <taxon>Tremellales</taxon>
        <taxon>Cryptococcaceae</taxon>
        <taxon>Kwoniella</taxon>
    </lineage>
</organism>
<proteinExistence type="predicted"/>
<keyword evidence="5" id="KW-1185">Reference proteome</keyword>
<sequence length="382" mass="40559">MLFKLLLALAASASALAARTYSEDKHDKYGDKPYGKVVSEPKYFTSAFSTRAVPSQVVVTNGTVDPRNSTAYGHFGFKINSDKDIICYDISLVNVTGGYSSPAFTATHIHQGPQGAAGPPRLAFPNPEFVGYDRNGAELRRSKGCLRGPFSTNITANGKDTGSDSGFTLKAIEDSPSSFFADTHTAQYTAGAVRGQLLASEVPVKKPDYFTSTLRTDATGEQVVNGSSVSVPGSNGTKGVYVLHINSDKDIICYEIVVDGFPEGQDYFSPAKTATHSHSGIFGQTGPPRLALKNPKPVEDDWKSISLFNSLLGKKKTAGIRVASACVKGPFTTGLLDVNGTDTGSASGFTLKQLEQNPSAFNADFHTSGFVAGAVRGQLYRP</sequence>
<dbReference type="InterPro" id="IPR010895">
    <property type="entry name" value="CHRD"/>
</dbReference>
<feature type="chain" id="PRO_5008628392" description="CHRD domain-containing protein" evidence="1">
    <location>
        <begin position="18"/>
        <end position="382"/>
    </location>
</feature>